<dbReference type="STRING" id="114155.A0A4Q9NYJ5"/>
<dbReference type="Proteomes" id="UP000292082">
    <property type="component" value="Unassembled WGS sequence"/>
</dbReference>
<name>A0A4Q9NYJ5_9APHY</name>
<evidence type="ECO:0000313" key="1">
    <source>
        <dbReference type="EMBL" id="TBU59845.1"/>
    </source>
</evidence>
<dbReference type="PROSITE" id="PS50879">
    <property type="entry name" value="RNASE_H_1"/>
    <property type="match status" value="1"/>
</dbReference>
<dbReference type="GO" id="GO:0004523">
    <property type="term" value="F:RNA-DNA hybrid ribonuclease activity"/>
    <property type="evidence" value="ECO:0007669"/>
    <property type="project" value="InterPro"/>
</dbReference>
<dbReference type="EMBL" id="ML145110">
    <property type="protein sequence ID" value="TBU59845.1"/>
    <property type="molecule type" value="Genomic_DNA"/>
</dbReference>
<dbReference type="Gene3D" id="3.30.420.10">
    <property type="entry name" value="Ribonuclease H-like superfamily/Ribonuclease H"/>
    <property type="match status" value="1"/>
</dbReference>
<accession>A0A4Q9NYJ5</accession>
<dbReference type="Pfam" id="PF00075">
    <property type="entry name" value="RNase_H"/>
    <property type="match status" value="1"/>
</dbReference>
<dbReference type="SUPFAM" id="SSF53098">
    <property type="entry name" value="Ribonuclease H-like"/>
    <property type="match status" value="1"/>
</dbReference>
<proteinExistence type="predicted"/>
<evidence type="ECO:0000313" key="2">
    <source>
        <dbReference type="Proteomes" id="UP000292082"/>
    </source>
</evidence>
<protein>
    <submittedName>
        <fullName evidence="1">Uncharacterized protein</fullName>
    </submittedName>
</protein>
<dbReference type="GO" id="GO:0003676">
    <property type="term" value="F:nucleic acid binding"/>
    <property type="evidence" value="ECO:0007669"/>
    <property type="project" value="InterPro"/>
</dbReference>
<dbReference type="CDD" id="cd09276">
    <property type="entry name" value="Rnase_HI_RT_non_LTR"/>
    <property type="match status" value="1"/>
</dbReference>
<dbReference type="InterPro" id="IPR012337">
    <property type="entry name" value="RNaseH-like_sf"/>
</dbReference>
<dbReference type="AlphaFoldDB" id="A0A4Q9NYJ5"/>
<organism evidence="1 2">
    <name type="scientific">Dichomitus squalens</name>
    <dbReference type="NCBI Taxonomy" id="114155"/>
    <lineage>
        <taxon>Eukaryota</taxon>
        <taxon>Fungi</taxon>
        <taxon>Dikarya</taxon>
        <taxon>Basidiomycota</taxon>
        <taxon>Agaricomycotina</taxon>
        <taxon>Agaricomycetes</taxon>
        <taxon>Polyporales</taxon>
        <taxon>Polyporaceae</taxon>
        <taxon>Dichomitus</taxon>
    </lineage>
</organism>
<reference evidence="1 2" key="1">
    <citation type="submission" date="2019-01" db="EMBL/GenBank/DDBJ databases">
        <title>Draft genome sequences of three monokaryotic isolates of the white-rot basidiomycete fungus Dichomitus squalens.</title>
        <authorList>
            <consortium name="DOE Joint Genome Institute"/>
            <person name="Lopez S.C."/>
            <person name="Andreopoulos B."/>
            <person name="Pangilinan J."/>
            <person name="Lipzen A."/>
            <person name="Riley R."/>
            <person name="Ahrendt S."/>
            <person name="Ng V."/>
            <person name="Barry K."/>
            <person name="Daum C."/>
            <person name="Grigoriev I.V."/>
            <person name="Hilden K.S."/>
            <person name="Makela M.R."/>
            <person name="de Vries R.P."/>
        </authorList>
    </citation>
    <scope>NUCLEOTIDE SEQUENCE [LARGE SCALE GENOMIC DNA]</scope>
    <source>
        <strain evidence="1 2">CBS 464.89</strain>
    </source>
</reference>
<gene>
    <name evidence="1" type="ORF">BD310DRAFT_375718</name>
</gene>
<sequence>MRYKILEQLCSIASPSWPRRSFHPSSCRHRHFSGAVPDDLGGAAHLGHPSYDQNMYISGVVHTLRPERITSADVIHVPQPTHRIRVLFNPPGIDRNTGLPHVEPPPLSHMFRTPSIIRHHSITLRASLSNKSVGFPSGWGCLYWWTPPSGKSADGEIRYRTISSIASDPRVWSDEAIRDSFQRSEDFRVNRKTPWSSDLFGRVMQRLGYADGIVTRTVLSPVLSEKFAERYMERRRVQAIRDSSLAEVHRFPSVRHDSILPQLDQFDIRDHEQDAIRAALNDTTPVRVYSDGAVHNSLWTGAAAVLVRTDGGTPEPQLKSRRIHLGKMPPFPYNIHDAEVVGLGVALWLAAHEERLDRVSIYADSRLALFAVRLSAAKPGQWRMPDFVLARYDLLMRRHPQAKVTFRWVPSHVGVEGNEMADDLAGEAAVPPKES</sequence>
<dbReference type="InterPro" id="IPR002156">
    <property type="entry name" value="RNaseH_domain"/>
</dbReference>
<dbReference type="InterPro" id="IPR036397">
    <property type="entry name" value="RNaseH_sf"/>
</dbReference>
<keyword evidence="2" id="KW-1185">Reference proteome</keyword>